<keyword evidence="2" id="KW-1133">Transmembrane helix</keyword>
<dbReference type="RefSeq" id="WP_126143177.1">
    <property type="nucleotide sequence ID" value="NZ_RXHU01000065.1"/>
</dbReference>
<evidence type="ECO:0000256" key="2">
    <source>
        <dbReference type="SAM" id="Phobius"/>
    </source>
</evidence>
<dbReference type="EMBL" id="RXHU01000065">
    <property type="protein sequence ID" value="RTE07733.1"/>
    <property type="molecule type" value="Genomic_DNA"/>
</dbReference>
<sequence length="153" mass="16119">MEQLILFLLKNWYLVLIALTFLYQVNKRKQGAKGSGAPKTGMPTFGGGTRSPEQPSPVRRATQVATAAPGPKAPASGAHTHSEDDAYAVKPPKSAKASPFGASPQAAGASSVYASDLTGAQPFPADPKPEQVLQGVVWAEILGPPRAKKPYRR</sequence>
<dbReference type="Proteomes" id="UP000276128">
    <property type="component" value="Unassembled WGS sequence"/>
</dbReference>
<gene>
    <name evidence="3" type="ORF">EJQ19_20885</name>
</gene>
<keyword evidence="2" id="KW-0812">Transmembrane</keyword>
<reference evidence="3 4" key="1">
    <citation type="submission" date="2018-12" db="EMBL/GenBank/DDBJ databases">
        <title>Bacillus ochoae sp. nov., Paenibacillus whitsoniae sp. nov., Paenibacillus spiritus sp. nov. Isolated from the Mars Exploration Rover during spacecraft assembly.</title>
        <authorList>
            <person name="Seuylemezian A."/>
            <person name="Vaishampayan P."/>
        </authorList>
    </citation>
    <scope>NUCLEOTIDE SEQUENCE [LARGE SCALE GENOMIC DNA]</scope>
    <source>
        <strain evidence="3 4">MER 54</strain>
    </source>
</reference>
<protein>
    <submittedName>
        <fullName evidence="3">Uncharacterized protein</fullName>
    </submittedName>
</protein>
<keyword evidence="2" id="KW-0472">Membrane</keyword>
<evidence type="ECO:0000313" key="4">
    <source>
        <dbReference type="Proteomes" id="UP000276128"/>
    </source>
</evidence>
<evidence type="ECO:0000313" key="3">
    <source>
        <dbReference type="EMBL" id="RTE07733.1"/>
    </source>
</evidence>
<keyword evidence="4" id="KW-1185">Reference proteome</keyword>
<feature type="region of interest" description="Disordered" evidence="1">
    <location>
        <begin position="30"/>
        <end position="109"/>
    </location>
</feature>
<accession>A0A430J9S7</accession>
<feature type="transmembrane region" description="Helical" evidence="2">
    <location>
        <begin position="6"/>
        <end position="25"/>
    </location>
</feature>
<feature type="compositionally biased region" description="Low complexity" evidence="1">
    <location>
        <begin position="65"/>
        <end position="78"/>
    </location>
</feature>
<name>A0A430J9S7_9BACL</name>
<dbReference type="AlphaFoldDB" id="A0A430J9S7"/>
<dbReference type="OrthoDB" id="1798639at2"/>
<proteinExistence type="predicted"/>
<organism evidence="3 4">
    <name type="scientific">Paenibacillus whitsoniae</name>
    <dbReference type="NCBI Taxonomy" id="2496558"/>
    <lineage>
        <taxon>Bacteria</taxon>
        <taxon>Bacillati</taxon>
        <taxon>Bacillota</taxon>
        <taxon>Bacilli</taxon>
        <taxon>Bacillales</taxon>
        <taxon>Paenibacillaceae</taxon>
        <taxon>Paenibacillus</taxon>
    </lineage>
</organism>
<evidence type="ECO:0000256" key="1">
    <source>
        <dbReference type="SAM" id="MobiDB-lite"/>
    </source>
</evidence>
<comment type="caution">
    <text evidence="3">The sequence shown here is derived from an EMBL/GenBank/DDBJ whole genome shotgun (WGS) entry which is preliminary data.</text>
</comment>